<dbReference type="CDD" id="cd00090">
    <property type="entry name" value="HTH_ARSR"/>
    <property type="match status" value="1"/>
</dbReference>
<dbReference type="InterPro" id="IPR019887">
    <property type="entry name" value="Tscrpt_reg_AsnC/Lrp_C"/>
</dbReference>
<dbReference type="PROSITE" id="PS50956">
    <property type="entry name" value="HTH_ASNC_2"/>
    <property type="match status" value="1"/>
</dbReference>
<dbReference type="Gene3D" id="1.10.10.10">
    <property type="entry name" value="Winged helix-like DNA-binding domain superfamily/Winged helix DNA-binding domain"/>
    <property type="match status" value="1"/>
</dbReference>
<dbReference type="KEGG" id="ppai:E1956_23450"/>
<dbReference type="PANTHER" id="PTHR30154:SF34">
    <property type="entry name" value="TRANSCRIPTIONAL REGULATOR AZLB"/>
    <property type="match status" value="1"/>
</dbReference>
<dbReference type="InterPro" id="IPR036390">
    <property type="entry name" value="WH_DNA-bd_sf"/>
</dbReference>
<evidence type="ECO:0000313" key="6">
    <source>
        <dbReference type="Proteomes" id="UP000295727"/>
    </source>
</evidence>
<dbReference type="InterPro" id="IPR036388">
    <property type="entry name" value="WH-like_DNA-bd_sf"/>
</dbReference>
<dbReference type="AlphaFoldDB" id="A0A4P7CV86"/>
<organism evidence="5 6">
    <name type="scientific">Paraburkholderia pallida</name>
    <dbReference type="NCBI Taxonomy" id="2547399"/>
    <lineage>
        <taxon>Bacteria</taxon>
        <taxon>Pseudomonadati</taxon>
        <taxon>Pseudomonadota</taxon>
        <taxon>Betaproteobacteria</taxon>
        <taxon>Burkholderiales</taxon>
        <taxon>Burkholderiaceae</taxon>
        <taxon>Paraburkholderia</taxon>
    </lineage>
</organism>
<evidence type="ECO:0000313" key="5">
    <source>
        <dbReference type="EMBL" id="QBR00051.1"/>
    </source>
</evidence>
<dbReference type="Pfam" id="PF13412">
    <property type="entry name" value="HTH_24"/>
    <property type="match status" value="1"/>
</dbReference>
<dbReference type="SUPFAM" id="SSF54909">
    <property type="entry name" value="Dimeric alpha+beta barrel"/>
    <property type="match status" value="1"/>
</dbReference>
<protein>
    <submittedName>
        <fullName evidence="5">Lrp/AsnC family transcriptional regulator</fullName>
    </submittedName>
</protein>
<evidence type="ECO:0000259" key="4">
    <source>
        <dbReference type="PROSITE" id="PS50956"/>
    </source>
</evidence>
<dbReference type="FunFam" id="1.10.10.10:FF:000186">
    <property type="entry name" value="AsnC family transcriptional regulator"/>
    <property type="match status" value="1"/>
</dbReference>
<dbReference type="PRINTS" id="PR00033">
    <property type="entry name" value="HTHASNC"/>
</dbReference>
<dbReference type="SUPFAM" id="SSF46785">
    <property type="entry name" value="Winged helix' DNA-binding domain"/>
    <property type="match status" value="1"/>
</dbReference>
<evidence type="ECO:0000256" key="1">
    <source>
        <dbReference type="ARBA" id="ARBA00023015"/>
    </source>
</evidence>
<dbReference type="InterPro" id="IPR000485">
    <property type="entry name" value="AsnC-type_HTH_dom"/>
</dbReference>
<dbReference type="PANTHER" id="PTHR30154">
    <property type="entry name" value="LEUCINE-RESPONSIVE REGULATORY PROTEIN"/>
    <property type="match status" value="1"/>
</dbReference>
<evidence type="ECO:0000256" key="3">
    <source>
        <dbReference type="ARBA" id="ARBA00023163"/>
    </source>
</evidence>
<gene>
    <name evidence="5" type="ORF">E1956_23450</name>
</gene>
<sequence length="150" mass="16687">MDAIDRKILAEIQQDGRLSITELSERVGLSLSPCQRRLRALERAQVISGYRATIDPATVGLNFSAIVFVTLSGSSSESIRSFEDALVGIPEITLAERLFGEPDYMLHVVTRDLKAFQALYDRRLTALPSVLKLTSTLVMKSIFHDRPLPL</sequence>
<name>A0A4P7CV86_9BURK</name>
<dbReference type="EMBL" id="CP038149">
    <property type="protein sequence ID" value="QBR00051.1"/>
    <property type="molecule type" value="Genomic_DNA"/>
</dbReference>
<keyword evidence="1" id="KW-0805">Transcription regulation</keyword>
<keyword evidence="6" id="KW-1185">Reference proteome</keyword>
<dbReference type="SMART" id="SM00344">
    <property type="entry name" value="HTH_ASNC"/>
    <property type="match status" value="1"/>
</dbReference>
<dbReference type="RefSeq" id="WP_134753351.1">
    <property type="nucleotide sequence ID" value="NZ_CP038149.1"/>
</dbReference>
<dbReference type="GO" id="GO:0006355">
    <property type="term" value="P:regulation of DNA-templated transcription"/>
    <property type="evidence" value="ECO:0007669"/>
    <property type="project" value="UniProtKB-ARBA"/>
</dbReference>
<dbReference type="InterPro" id="IPR011991">
    <property type="entry name" value="ArsR-like_HTH"/>
</dbReference>
<dbReference type="GO" id="GO:0005829">
    <property type="term" value="C:cytosol"/>
    <property type="evidence" value="ECO:0007669"/>
    <property type="project" value="TreeGrafter"/>
</dbReference>
<dbReference type="Pfam" id="PF01037">
    <property type="entry name" value="AsnC_trans_reg"/>
    <property type="match status" value="1"/>
</dbReference>
<accession>A0A4P7CV86</accession>
<keyword evidence="2" id="KW-0238">DNA-binding</keyword>
<reference evidence="5 6" key="1">
    <citation type="submission" date="2019-03" db="EMBL/GenBank/DDBJ databases">
        <title>Paraburkholderia sp. 7MH5, isolated from subtropical forest soil.</title>
        <authorList>
            <person name="Gao Z.-H."/>
            <person name="Qiu L.-H."/>
        </authorList>
    </citation>
    <scope>NUCLEOTIDE SEQUENCE [LARGE SCALE GENOMIC DNA]</scope>
    <source>
        <strain evidence="5 6">7MH5</strain>
    </source>
</reference>
<feature type="domain" description="HTH asnC-type" evidence="4">
    <location>
        <begin position="1"/>
        <end position="62"/>
    </location>
</feature>
<dbReference type="Gene3D" id="3.30.70.920">
    <property type="match status" value="1"/>
</dbReference>
<keyword evidence="3" id="KW-0804">Transcription</keyword>
<dbReference type="InterPro" id="IPR019888">
    <property type="entry name" value="Tscrpt_reg_AsnC-like"/>
</dbReference>
<dbReference type="OrthoDB" id="8526125at2"/>
<evidence type="ECO:0000256" key="2">
    <source>
        <dbReference type="ARBA" id="ARBA00023125"/>
    </source>
</evidence>
<proteinExistence type="predicted"/>
<dbReference type="GO" id="GO:0043565">
    <property type="term" value="F:sequence-specific DNA binding"/>
    <property type="evidence" value="ECO:0007669"/>
    <property type="project" value="InterPro"/>
</dbReference>
<dbReference type="Proteomes" id="UP000295727">
    <property type="component" value="Chromosome 2"/>
</dbReference>
<dbReference type="GO" id="GO:0043200">
    <property type="term" value="P:response to amino acid"/>
    <property type="evidence" value="ECO:0007669"/>
    <property type="project" value="TreeGrafter"/>
</dbReference>
<dbReference type="InterPro" id="IPR011008">
    <property type="entry name" value="Dimeric_a/b-barrel"/>
</dbReference>